<keyword evidence="2" id="KW-1185">Reference proteome</keyword>
<gene>
    <name evidence="1" type="ORF">WJX74_009473</name>
</gene>
<evidence type="ECO:0000313" key="2">
    <source>
        <dbReference type="Proteomes" id="UP001438707"/>
    </source>
</evidence>
<proteinExistence type="predicted"/>
<sequence>MADQQEQIHAVHQDILLTLENHSHHVSSGSSSSQVGQLIIHAAADLAQGRCPVPWVINGKGPPFHDYIGDVLLPNNCLNASQDHWQLQAAPGRRA</sequence>
<name>A0AAW1S7P0_9CHLO</name>
<reference evidence="1 2" key="1">
    <citation type="journal article" date="2024" name="Nat. Commun.">
        <title>Phylogenomics reveals the evolutionary origins of lichenization in chlorophyte algae.</title>
        <authorList>
            <person name="Puginier C."/>
            <person name="Libourel C."/>
            <person name="Otte J."/>
            <person name="Skaloud P."/>
            <person name="Haon M."/>
            <person name="Grisel S."/>
            <person name="Petersen M."/>
            <person name="Berrin J.G."/>
            <person name="Delaux P.M."/>
            <person name="Dal Grande F."/>
            <person name="Keller J."/>
        </authorList>
    </citation>
    <scope>NUCLEOTIDE SEQUENCE [LARGE SCALE GENOMIC DNA]</scope>
    <source>
        <strain evidence="1 2">SAG 2145</strain>
    </source>
</reference>
<organism evidence="1 2">
    <name type="scientific">Apatococcus lobatus</name>
    <dbReference type="NCBI Taxonomy" id="904363"/>
    <lineage>
        <taxon>Eukaryota</taxon>
        <taxon>Viridiplantae</taxon>
        <taxon>Chlorophyta</taxon>
        <taxon>core chlorophytes</taxon>
        <taxon>Trebouxiophyceae</taxon>
        <taxon>Chlorellales</taxon>
        <taxon>Chlorellaceae</taxon>
        <taxon>Apatococcus</taxon>
    </lineage>
</organism>
<dbReference type="AlphaFoldDB" id="A0AAW1S7P0"/>
<comment type="caution">
    <text evidence="1">The sequence shown here is derived from an EMBL/GenBank/DDBJ whole genome shotgun (WGS) entry which is preliminary data.</text>
</comment>
<evidence type="ECO:0000313" key="1">
    <source>
        <dbReference type="EMBL" id="KAK9841652.1"/>
    </source>
</evidence>
<dbReference type="EMBL" id="JALJOS010000003">
    <property type="protein sequence ID" value="KAK9841652.1"/>
    <property type="molecule type" value="Genomic_DNA"/>
</dbReference>
<dbReference type="Proteomes" id="UP001438707">
    <property type="component" value="Unassembled WGS sequence"/>
</dbReference>
<accession>A0AAW1S7P0</accession>
<protein>
    <submittedName>
        <fullName evidence="1">Uncharacterized protein</fullName>
    </submittedName>
</protein>